<protein>
    <submittedName>
        <fullName evidence="1">Uncharacterized protein</fullName>
    </submittedName>
</protein>
<reference evidence="1" key="1">
    <citation type="submission" date="2023-10" db="EMBL/GenBank/DDBJ databases">
        <authorList>
            <person name="Chen Y."/>
            <person name="Shah S."/>
            <person name="Dougan E. K."/>
            <person name="Thang M."/>
            <person name="Chan C."/>
        </authorList>
    </citation>
    <scope>NUCLEOTIDE SEQUENCE [LARGE SCALE GENOMIC DNA]</scope>
</reference>
<comment type="caution">
    <text evidence="1">The sequence shown here is derived from an EMBL/GenBank/DDBJ whole genome shotgun (WGS) entry which is preliminary data.</text>
</comment>
<dbReference type="Proteomes" id="UP001189429">
    <property type="component" value="Unassembled WGS sequence"/>
</dbReference>
<keyword evidence="2" id="KW-1185">Reference proteome</keyword>
<proteinExistence type="predicted"/>
<evidence type="ECO:0000313" key="1">
    <source>
        <dbReference type="EMBL" id="CAK0831680.1"/>
    </source>
</evidence>
<evidence type="ECO:0000313" key="2">
    <source>
        <dbReference type="Proteomes" id="UP001189429"/>
    </source>
</evidence>
<name>A0ABN9SIZ8_9DINO</name>
<dbReference type="EMBL" id="CAUYUJ010011392">
    <property type="protein sequence ID" value="CAK0831680.1"/>
    <property type="molecule type" value="Genomic_DNA"/>
</dbReference>
<gene>
    <name evidence="1" type="ORF">PCOR1329_LOCUS29955</name>
</gene>
<accession>A0ABN9SIZ8</accession>
<sequence length="101" mass="11100">MKYETFVLLNKSEISFYDSTCEGAADGKPQLAFRVLRDAGTTQLQWALETIRYQSTRLPPSLLAHKTGSRCAEAQSPPRQPPGCLAQARAVDACEGEFPPL</sequence>
<organism evidence="1 2">
    <name type="scientific">Prorocentrum cordatum</name>
    <dbReference type="NCBI Taxonomy" id="2364126"/>
    <lineage>
        <taxon>Eukaryota</taxon>
        <taxon>Sar</taxon>
        <taxon>Alveolata</taxon>
        <taxon>Dinophyceae</taxon>
        <taxon>Prorocentrales</taxon>
        <taxon>Prorocentraceae</taxon>
        <taxon>Prorocentrum</taxon>
    </lineage>
</organism>